<gene>
    <name evidence="1" type="ORF">SAMN05660330_04450</name>
</gene>
<dbReference type="RefSeq" id="WP_143005622.1">
    <property type="nucleotide sequence ID" value="NZ_FNJI01000116.1"/>
</dbReference>
<dbReference type="STRING" id="91360.SAMN05660330_04450"/>
<protein>
    <submittedName>
        <fullName evidence="1">RHS repeat-associated core domain-containing protein</fullName>
    </submittedName>
</protein>
<dbReference type="NCBIfam" id="TIGR03696">
    <property type="entry name" value="Rhs_assc_core"/>
    <property type="match status" value="1"/>
</dbReference>
<evidence type="ECO:0000313" key="2">
    <source>
        <dbReference type="Proteomes" id="UP000199073"/>
    </source>
</evidence>
<reference evidence="1 2" key="1">
    <citation type="submission" date="2016-10" db="EMBL/GenBank/DDBJ databases">
        <authorList>
            <person name="de Groot N.N."/>
        </authorList>
    </citation>
    <scope>NUCLEOTIDE SEQUENCE [LARGE SCALE GENOMIC DNA]</scope>
    <source>
        <strain evidence="1 2">DSM 12130</strain>
    </source>
</reference>
<proteinExistence type="predicted"/>
<evidence type="ECO:0000313" key="1">
    <source>
        <dbReference type="EMBL" id="SDP86669.1"/>
    </source>
</evidence>
<sequence length="184" mass="20697">PESGLYHFHFRQYDPSAGVWTSEDPIGIIGGNNLYSYVRNNPVNRVDSLGLFEDSGFDDMGDVDDFGEQVDRADYSHPGTELGARERDVDDFGERQDRKDYVDPDSILANRNSTFDDLFRCILPALGKISIKVGKLTYYTIQAITGAFLSRNPLSGVEALAEWEITVQELTEISKNTRDCCQKK</sequence>
<dbReference type="AlphaFoldDB" id="A0A1H0W7G4"/>
<dbReference type="Proteomes" id="UP000199073">
    <property type="component" value="Unassembled WGS sequence"/>
</dbReference>
<name>A0A1H0W7G4_9BACT</name>
<keyword evidence="2" id="KW-1185">Reference proteome</keyword>
<dbReference type="EMBL" id="FNJI01000116">
    <property type="protein sequence ID" value="SDP86669.1"/>
    <property type="molecule type" value="Genomic_DNA"/>
</dbReference>
<dbReference type="PANTHER" id="PTHR32305:SF15">
    <property type="entry name" value="PROTEIN RHSA-RELATED"/>
    <property type="match status" value="1"/>
</dbReference>
<feature type="non-terminal residue" evidence="1">
    <location>
        <position position="1"/>
    </location>
</feature>
<dbReference type="Gene3D" id="2.180.10.10">
    <property type="entry name" value="RHS repeat-associated core"/>
    <property type="match status" value="1"/>
</dbReference>
<dbReference type="OrthoDB" id="5432803at2"/>
<dbReference type="InterPro" id="IPR022385">
    <property type="entry name" value="Rhs_assc_core"/>
</dbReference>
<accession>A0A1H0W7G4</accession>
<dbReference type="InterPro" id="IPR050708">
    <property type="entry name" value="T6SS_VgrG/RHS"/>
</dbReference>
<dbReference type="PANTHER" id="PTHR32305">
    <property type="match status" value="1"/>
</dbReference>
<organism evidence="1 2">
    <name type="scientific">Desulforhopalus singaporensis</name>
    <dbReference type="NCBI Taxonomy" id="91360"/>
    <lineage>
        <taxon>Bacteria</taxon>
        <taxon>Pseudomonadati</taxon>
        <taxon>Thermodesulfobacteriota</taxon>
        <taxon>Desulfobulbia</taxon>
        <taxon>Desulfobulbales</taxon>
        <taxon>Desulfocapsaceae</taxon>
        <taxon>Desulforhopalus</taxon>
    </lineage>
</organism>